<keyword evidence="12" id="KW-1185">Reference proteome</keyword>
<dbReference type="InterPro" id="IPR000276">
    <property type="entry name" value="GPCR_Rhodpsn"/>
</dbReference>
<organism evidence="12 13">
    <name type="scientific">Acinonyx jubatus</name>
    <name type="common">Cheetah</name>
    <dbReference type="NCBI Taxonomy" id="32536"/>
    <lineage>
        <taxon>Eukaryota</taxon>
        <taxon>Metazoa</taxon>
        <taxon>Chordata</taxon>
        <taxon>Craniata</taxon>
        <taxon>Vertebrata</taxon>
        <taxon>Euteleostomi</taxon>
        <taxon>Mammalia</taxon>
        <taxon>Eutheria</taxon>
        <taxon>Laurasiatheria</taxon>
        <taxon>Carnivora</taxon>
        <taxon>Feliformia</taxon>
        <taxon>Felidae</taxon>
        <taxon>Felinae</taxon>
        <taxon>Acinonyx</taxon>
    </lineage>
</organism>
<proteinExistence type="inferred from homology"/>
<comment type="function">
    <text evidence="1">Putative odorant or sperm cell receptor.</text>
</comment>
<evidence type="ECO:0000256" key="4">
    <source>
        <dbReference type="ARBA" id="ARBA00022989"/>
    </source>
</evidence>
<feature type="transmembrane region" description="Helical" evidence="10">
    <location>
        <begin position="540"/>
        <end position="562"/>
    </location>
</feature>
<evidence type="ECO:0000256" key="3">
    <source>
        <dbReference type="ARBA" id="ARBA00022692"/>
    </source>
</evidence>
<evidence type="ECO:0000313" key="13">
    <source>
        <dbReference type="RefSeq" id="XP_053061424.1"/>
    </source>
</evidence>
<dbReference type="CDD" id="cd15236">
    <property type="entry name" value="7tmA_OR1E-like"/>
    <property type="match status" value="1"/>
</dbReference>
<feature type="transmembrane region" description="Helical" evidence="10">
    <location>
        <begin position="437"/>
        <end position="456"/>
    </location>
</feature>
<dbReference type="Gene3D" id="1.20.1070.10">
    <property type="entry name" value="Rhodopsin 7-helix transmembrane proteins"/>
    <property type="match status" value="2"/>
</dbReference>
<protein>
    <submittedName>
        <fullName evidence="13">Olfactory receptor 5T3-like</fullName>
    </submittedName>
</protein>
<feature type="transmembrane region" description="Helical" evidence="10">
    <location>
        <begin position="362"/>
        <end position="384"/>
    </location>
</feature>
<dbReference type="PROSITE" id="PS00237">
    <property type="entry name" value="G_PROTEIN_RECEP_F1_1"/>
    <property type="match status" value="1"/>
</dbReference>
<comment type="similarity">
    <text evidence="9">Belongs to the G-protein coupled receptor 1 family.</text>
</comment>
<dbReference type="Pfam" id="PF13853">
    <property type="entry name" value="7tm_4"/>
    <property type="match status" value="2"/>
</dbReference>
<evidence type="ECO:0000313" key="12">
    <source>
        <dbReference type="Proteomes" id="UP001652583"/>
    </source>
</evidence>
<evidence type="ECO:0000256" key="9">
    <source>
        <dbReference type="RuleBase" id="RU000688"/>
    </source>
</evidence>
<evidence type="ECO:0000256" key="6">
    <source>
        <dbReference type="ARBA" id="ARBA00023136"/>
    </source>
</evidence>
<dbReference type="PROSITE" id="PS50262">
    <property type="entry name" value="G_PROTEIN_RECEP_F1_2"/>
    <property type="match status" value="2"/>
</dbReference>
<gene>
    <name evidence="13" type="primary">LOC106965697</name>
</gene>
<dbReference type="PRINTS" id="PR00237">
    <property type="entry name" value="GPCRRHODOPSN"/>
</dbReference>
<dbReference type="GeneID" id="106965697"/>
<keyword evidence="5 9" id="KW-0297">G-protein coupled receptor</keyword>
<feature type="domain" description="G-protein coupled receptors family 1 profile" evidence="11">
    <location>
        <begin position="377"/>
        <end position="626"/>
    </location>
</feature>
<feature type="transmembrane region" description="Helical" evidence="10">
    <location>
        <begin position="201"/>
        <end position="227"/>
    </location>
</feature>
<feature type="transmembrane region" description="Helical" evidence="10">
    <location>
        <begin position="608"/>
        <end position="628"/>
    </location>
</feature>
<evidence type="ECO:0000256" key="5">
    <source>
        <dbReference type="ARBA" id="ARBA00023040"/>
    </source>
</evidence>
<evidence type="ECO:0000256" key="8">
    <source>
        <dbReference type="ARBA" id="ARBA00023224"/>
    </source>
</evidence>
<dbReference type="InterPro" id="IPR000725">
    <property type="entry name" value="Olfact_rcpt"/>
</dbReference>
<keyword evidence="3 9" id="KW-0812">Transmembrane</keyword>
<feature type="transmembrane region" description="Helical" evidence="10">
    <location>
        <begin position="274"/>
        <end position="293"/>
    </location>
</feature>
<dbReference type="CDD" id="cd15918">
    <property type="entry name" value="7tmA_OR1_7-like"/>
    <property type="match status" value="1"/>
</dbReference>
<evidence type="ECO:0000256" key="7">
    <source>
        <dbReference type="ARBA" id="ARBA00023170"/>
    </source>
</evidence>
<dbReference type="PANTHER" id="PTHR48001">
    <property type="entry name" value="OLFACTORY RECEPTOR"/>
    <property type="match status" value="1"/>
</dbReference>
<accession>A0ABM3NPR8</accession>
<dbReference type="SUPFAM" id="SSF81321">
    <property type="entry name" value="Family A G protein-coupled receptor-like"/>
    <property type="match status" value="2"/>
</dbReference>
<keyword evidence="8 9" id="KW-0807">Transducer</keyword>
<evidence type="ECO:0000259" key="11">
    <source>
        <dbReference type="PROSITE" id="PS50262"/>
    </source>
</evidence>
<reference evidence="13" key="1">
    <citation type="submission" date="2025-08" db="UniProtKB">
        <authorList>
            <consortium name="RefSeq"/>
        </authorList>
    </citation>
    <scope>IDENTIFICATION</scope>
    <source>
        <tissue evidence="13">Blood</tissue>
    </source>
</reference>
<feature type="transmembrane region" description="Helical" evidence="10">
    <location>
        <begin position="574"/>
        <end position="596"/>
    </location>
</feature>
<evidence type="ECO:0000256" key="10">
    <source>
        <dbReference type="SAM" id="Phobius"/>
    </source>
</evidence>
<feature type="transmembrane region" description="Helical" evidence="10">
    <location>
        <begin position="102"/>
        <end position="121"/>
    </location>
</feature>
<keyword evidence="6 10" id="KW-0472">Membrane</keyword>
<feature type="transmembrane region" description="Helical" evidence="10">
    <location>
        <begin position="63"/>
        <end position="82"/>
    </location>
</feature>
<sequence length="650" mass="72554">MKPGNHTLSASEFLLLGLCEQQEQQPLVFGIFLSMYLLTVLGNTVIILAIVSDPYLHTPMYFFLANFSLTDLCLASTTVPRMLVNIQAHRNTITYAGCLSQIYFFLWSIGLDVFLLAVMAYDRLVAICHPLRYTLVMTPRYCTALLVMSLTLTQSYSLTHTILLAQLSFCTDNIIPHFFCELLPLMKLSCSNTYANQCVLMYWGGALTILIPLLIIISYVRIVAAIVRVPSASGKWKAFSTCGSHLSAVCLFYVSAIGVYFIPSSADSASKDRVAAVMYAVVTPMLNPFIYSLRNKDMKSALGRLLSGRLEAIFPVPEIHSLRLAANLLKLPRPVDGLLTTDTLSSEFLLLGLPIWPEQQGMFFTLFLGMYLTTVLGNLLIILLIRLDSRLHTPMYFFLSHLAFSDISLSSVTVPKMLMNMQTQQQSIPYMGCISQVYFFIFFGCLDNFLLTVMAYDRYVAICHPLHYTTTMREELCIILVAGSWFFSCIQALLHTLLVDQLSFCAGTVIPHFFCDLAAVLKSSCSDTSFNELLILTEGALILILPLSGILGSHIHMAGIVLKVPSFKRVSKALSTCGSHLFVVCLYYGTIAGVYFFSSSGNSQDKDIIASVMYMVVTPMLNPCIYSLRNKDMKHALQKIFRVKDPLWYG</sequence>
<name>A0ABM3NPR8_ACIJB</name>
<keyword evidence="7 9" id="KW-0675">Receptor</keyword>
<dbReference type="PRINTS" id="PR00245">
    <property type="entry name" value="OLFACTORYR"/>
</dbReference>
<comment type="subcellular location">
    <subcellularLocation>
        <location evidence="2">Membrane</location>
        <topology evidence="2">Multi-pass membrane protein</topology>
    </subcellularLocation>
</comment>
<feature type="transmembrane region" description="Helical" evidence="10">
    <location>
        <begin position="239"/>
        <end position="262"/>
    </location>
</feature>
<feature type="transmembrane region" description="Helical" evidence="10">
    <location>
        <begin position="31"/>
        <end position="51"/>
    </location>
</feature>
<evidence type="ECO:0000256" key="1">
    <source>
        <dbReference type="ARBA" id="ARBA00003929"/>
    </source>
</evidence>
<dbReference type="Proteomes" id="UP001652583">
    <property type="component" value="Chromosome D4"/>
</dbReference>
<feature type="domain" description="G-protein coupled receptors family 1 profile" evidence="11">
    <location>
        <begin position="42"/>
        <end position="291"/>
    </location>
</feature>
<keyword evidence="4 10" id="KW-1133">Transmembrane helix</keyword>
<dbReference type="InterPro" id="IPR017452">
    <property type="entry name" value="GPCR_Rhodpsn_7TM"/>
</dbReference>
<feature type="transmembrane region" description="Helical" evidence="10">
    <location>
        <begin position="476"/>
        <end position="494"/>
    </location>
</feature>
<dbReference type="RefSeq" id="XP_053061424.1">
    <property type="nucleotide sequence ID" value="XM_053205449.1"/>
</dbReference>
<evidence type="ECO:0000256" key="2">
    <source>
        <dbReference type="ARBA" id="ARBA00004141"/>
    </source>
</evidence>